<feature type="compositionally biased region" description="Low complexity" evidence="1">
    <location>
        <begin position="729"/>
        <end position="745"/>
    </location>
</feature>
<feature type="compositionally biased region" description="Low complexity" evidence="1">
    <location>
        <begin position="440"/>
        <end position="453"/>
    </location>
</feature>
<feature type="compositionally biased region" description="Low complexity" evidence="1">
    <location>
        <begin position="487"/>
        <end position="501"/>
    </location>
</feature>
<feature type="compositionally biased region" description="Basic and acidic residues" evidence="1">
    <location>
        <begin position="1274"/>
        <end position="1288"/>
    </location>
</feature>
<dbReference type="EMBL" id="CCYA01000240">
    <property type="protein sequence ID" value="CEH14284.1"/>
    <property type="molecule type" value="Genomic_DNA"/>
</dbReference>
<protein>
    <submittedName>
        <fullName evidence="3">Uncharacterized protein</fullName>
    </submittedName>
</protein>
<feature type="compositionally biased region" description="Polar residues" evidence="1">
    <location>
        <begin position="520"/>
        <end position="540"/>
    </location>
</feature>
<proteinExistence type="predicted"/>
<name>A0A0P1BFH0_9BASI</name>
<accession>A0A0P1BFH0</accession>
<feature type="compositionally biased region" description="Polar residues" evidence="1">
    <location>
        <begin position="1226"/>
        <end position="1241"/>
    </location>
</feature>
<organism evidence="3 4">
    <name type="scientific">Ceraceosorus bombacis</name>
    <dbReference type="NCBI Taxonomy" id="401625"/>
    <lineage>
        <taxon>Eukaryota</taxon>
        <taxon>Fungi</taxon>
        <taxon>Dikarya</taxon>
        <taxon>Basidiomycota</taxon>
        <taxon>Ustilaginomycotina</taxon>
        <taxon>Exobasidiomycetes</taxon>
        <taxon>Ceraceosorales</taxon>
        <taxon>Ceraceosoraceae</taxon>
        <taxon>Ceraceosorus</taxon>
    </lineage>
</organism>
<feature type="compositionally biased region" description="Polar residues" evidence="1">
    <location>
        <begin position="463"/>
        <end position="476"/>
    </location>
</feature>
<feature type="region of interest" description="Disordered" evidence="1">
    <location>
        <begin position="1167"/>
        <end position="1203"/>
    </location>
</feature>
<feature type="compositionally biased region" description="Polar residues" evidence="1">
    <location>
        <begin position="684"/>
        <end position="700"/>
    </location>
</feature>
<evidence type="ECO:0000313" key="4">
    <source>
        <dbReference type="Proteomes" id="UP000054845"/>
    </source>
</evidence>
<dbReference type="Proteomes" id="UP000054845">
    <property type="component" value="Unassembled WGS sequence"/>
</dbReference>
<dbReference type="OrthoDB" id="10331182at2759"/>
<feature type="region of interest" description="Disordered" evidence="1">
    <location>
        <begin position="679"/>
        <end position="762"/>
    </location>
</feature>
<keyword evidence="2" id="KW-1133">Transmembrane helix</keyword>
<evidence type="ECO:0000256" key="1">
    <source>
        <dbReference type="SAM" id="MobiDB-lite"/>
    </source>
</evidence>
<feature type="region of interest" description="Disordered" evidence="1">
    <location>
        <begin position="316"/>
        <end position="565"/>
    </location>
</feature>
<evidence type="ECO:0000256" key="2">
    <source>
        <dbReference type="SAM" id="Phobius"/>
    </source>
</evidence>
<sequence length="1295" mass="141831">MPAQWLPATQPDLRRLSAEGKMTHTAGAKSGSWQDTGTRCNLPTKARPAVLVASFFSAIFIFYLNSLEGKLLPSSRFKNRLVCNPTRCWSRTSSSLPLDDSEVKDEGFCRAMLGQTKAFHLLPSSAPLPAALPLLGVHAQRVGKAKASRISPAPLITRALGEASSTGIEKAVEALNGETSTRAISKSAESLNGQPAEGEKAAKPLISYTRSGHKSVARVWLHEGPYGWKRKTPTGSKNTIRRDQIYKEKYAGVPRPTRFGPRLPEGKVLGKMRDTPEGSRSTRFRDKRRATLISLNIDPNHRSPSEAIMDKLRSMNKSPKRGDLSHPVKPVPPVAPSGKPGRPRKTPEGSYRTRLRDKQMQAAEAGLEWTPERKGAKRKTPGGSRVTRWRERHEALFGAPPARKKQQLRKPSQDGPSEARPAKMVDDRSSTRADEMVVVPQRPRSARLAAQRARATHLPEQADQPSNLQSTASTGQAGQGTRRVRDAASSSSDGSPSATKSRTLGDVYKEAHPTELRPSPSDSTRGTSSGEAKTSLSPQRSAKPATPPRRVLPDLNLPPPPEELLRRDASMTHDSGWLKVRTTSGNLSARVLRRRLPSEFGSARKAMQEVEEVVDLTKARPTTGAIRLSASDLARKTPGDLHSSIHGFRKGEMPTELQALLDQNTREWNELVRSRRTAQAAEQLGQTAAKSPLISPQSRHWSPASEEHSRNSAPSASPDISAKERRAYSPSTSSQSTTPTTSSFSDLGPRQRYKKQRSLREIDAGEVTSPRFLARSAELSAKVEQTNQDIRHTAALARPRETSKEPFVPQAENQTAPHKVALRVNQNISRSRPRGRPRKHSAEGHALSHKSERRDLHANQLSTSQTILKRAGGELPFEVLKGGKRIYSPQETAELRESARLYAVREGIDLSNHKIQMREAVRTTQRDMWPHYWASITGPDGKTVPSKAERHALFGQALHKIHHSPEMNQDPNFAYQRAAAIAARKAALAKENVKTAVRRARQYAGLGYAQHLRLISTPEAAHMLEAFRRHKEQVRVASGQRINSFEASTPVHRTPTEPRWHFRGRAWDEKGQPLPSEDGGHEHKVVLPENTTFGLKDRHRQNPIDEDVDFHVHQTGLSKDQAKSALKAIARAQGPHDAATAYRQVNQGTAALSPFEAKQAGANIFESSRGGALPGRSAKRLGPQHSPMPSSRKQAPPPDLLSATDSTAALTAHVGNAAPLHDRTMLSRQTSNVASSASSLTPRPIASAHDDGLQLSLGPSSSGSSVKRPAPAAVEERPAKKHEVDTELRLGPPGS</sequence>
<feature type="transmembrane region" description="Helical" evidence="2">
    <location>
        <begin position="49"/>
        <end position="67"/>
    </location>
</feature>
<keyword evidence="4" id="KW-1185">Reference proteome</keyword>
<feature type="region of interest" description="Disordered" evidence="1">
    <location>
        <begin position="1219"/>
        <end position="1295"/>
    </location>
</feature>
<feature type="compositionally biased region" description="Low complexity" evidence="1">
    <location>
        <begin position="1253"/>
        <end position="1273"/>
    </location>
</feature>
<feature type="region of interest" description="Disordered" evidence="1">
    <location>
        <begin position="253"/>
        <end position="283"/>
    </location>
</feature>
<feature type="compositionally biased region" description="Basic and acidic residues" evidence="1">
    <location>
        <begin position="420"/>
        <end position="435"/>
    </location>
</feature>
<evidence type="ECO:0000313" key="3">
    <source>
        <dbReference type="EMBL" id="CEH14284.1"/>
    </source>
</evidence>
<keyword evidence="2" id="KW-0812">Transmembrane</keyword>
<reference evidence="4" key="1">
    <citation type="submission" date="2014-09" db="EMBL/GenBank/DDBJ databases">
        <authorList>
            <person name="Sharma Rahul"/>
            <person name="Thines Marco"/>
        </authorList>
    </citation>
    <scope>NUCLEOTIDE SEQUENCE [LARGE SCALE GENOMIC DNA]</scope>
</reference>
<feature type="region of interest" description="Disordered" evidence="1">
    <location>
        <begin position="825"/>
        <end position="859"/>
    </location>
</feature>
<keyword evidence="2" id="KW-0472">Membrane</keyword>